<evidence type="ECO:0000313" key="2">
    <source>
        <dbReference type="Proteomes" id="UP000593565"/>
    </source>
</evidence>
<reference evidence="1 2" key="1">
    <citation type="submission" date="2020-02" db="EMBL/GenBank/DDBJ databases">
        <title>A chromosome-scale genome assembly of the black bullhead catfish (Ameiurus melas).</title>
        <authorList>
            <person name="Wen M."/>
            <person name="Zham M."/>
            <person name="Cabau C."/>
            <person name="Klopp C."/>
            <person name="Donnadieu C."/>
            <person name="Roques C."/>
            <person name="Bouchez O."/>
            <person name="Lampietro C."/>
            <person name="Jouanno E."/>
            <person name="Herpin A."/>
            <person name="Louis A."/>
            <person name="Berthelot C."/>
            <person name="Parey E."/>
            <person name="Roest-Crollius H."/>
            <person name="Braasch I."/>
            <person name="Postlethwait J."/>
            <person name="Robinson-Rechavi M."/>
            <person name="Echchiki A."/>
            <person name="Begum T."/>
            <person name="Montfort J."/>
            <person name="Schartl M."/>
            <person name="Bobe J."/>
            <person name="Guiguen Y."/>
        </authorList>
    </citation>
    <scope>NUCLEOTIDE SEQUENCE [LARGE SCALE GENOMIC DNA]</scope>
    <source>
        <strain evidence="1">M_S1</strain>
        <tissue evidence="1">Blood</tissue>
    </source>
</reference>
<proteinExistence type="predicted"/>
<keyword evidence="2" id="KW-1185">Reference proteome</keyword>
<comment type="caution">
    <text evidence="1">The sequence shown here is derived from an EMBL/GenBank/DDBJ whole genome shotgun (WGS) entry which is preliminary data.</text>
</comment>
<protein>
    <submittedName>
        <fullName evidence="1">Uncharacterized protein</fullName>
    </submittedName>
</protein>
<dbReference type="EMBL" id="JAAGNN010000012">
    <property type="protein sequence ID" value="KAF4082278.1"/>
    <property type="molecule type" value="Genomic_DNA"/>
</dbReference>
<dbReference type="AlphaFoldDB" id="A0A7J6ALC4"/>
<accession>A0A7J6ALC4</accession>
<sequence>MDSASLAPYDQSTHEARLLFHSNHVRFLAPSFSGMDPQIHGMRKRMLLSMLNADVPPPRPNGMISTPESC</sequence>
<dbReference type="Proteomes" id="UP000593565">
    <property type="component" value="Unassembled WGS sequence"/>
</dbReference>
<gene>
    <name evidence="1" type="ORF">AMELA_G00149750</name>
</gene>
<name>A0A7J6ALC4_AMEME</name>
<evidence type="ECO:0000313" key="1">
    <source>
        <dbReference type="EMBL" id="KAF4082278.1"/>
    </source>
</evidence>
<organism evidence="1 2">
    <name type="scientific">Ameiurus melas</name>
    <name type="common">Black bullhead</name>
    <name type="synonym">Silurus melas</name>
    <dbReference type="NCBI Taxonomy" id="219545"/>
    <lineage>
        <taxon>Eukaryota</taxon>
        <taxon>Metazoa</taxon>
        <taxon>Chordata</taxon>
        <taxon>Craniata</taxon>
        <taxon>Vertebrata</taxon>
        <taxon>Euteleostomi</taxon>
        <taxon>Actinopterygii</taxon>
        <taxon>Neopterygii</taxon>
        <taxon>Teleostei</taxon>
        <taxon>Ostariophysi</taxon>
        <taxon>Siluriformes</taxon>
        <taxon>Ictaluridae</taxon>
        <taxon>Ameiurus</taxon>
    </lineage>
</organism>